<feature type="domain" description="YVC1 N-terminal linker helical" evidence="3">
    <location>
        <begin position="97"/>
        <end position="278"/>
    </location>
</feature>
<evidence type="ECO:0000259" key="3">
    <source>
        <dbReference type="Pfam" id="PF23190"/>
    </source>
</evidence>
<feature type="domain" description="Calcium channel YVC1-like C-terminal transmembrane" evidence="4">
    <location>
        <begin position="320"/>
        <end position="615"/>
    </location>
</feature>
<feature type="region of interest" description="Disordered" evidence="1">
    <location>
        <begin position="1"/>
        <end position="20"/>
    </location>
</feature>
<dbReference type="Pfam" id="PF23190">
    <property type="entry name" value="LHD_TRPY1"/>
    <property type="match status" value="1"/>
</dbReference>
<dbReference type="InterPro" id="IPR052971">
    <property type="entry name" value="TRP_calcium_channel"/>
</dbReference>
<dbReference type="Pfam" id="PF23317">
    <property type="entry name" value="YVC1_C"/>
    <property type="match status" value="1"/>
</dbReference>
<dbReference type="InterPro" id="IPR056336">
    <property type="entry name" value="YVC1_C"/>
</dbReference>
<name>A0A6P8ARP4_PYRGI</name>
<evidence type="ECO:0000313" key="6">
    <source>
        <dbReference type="RefSeq" id="XP_030977562.1"/>
    </source>
</evidence>
<feature type="transmembrane region" description="Helical" evidence="2">
    <location>
        <begin position="344"/>
        <end position="361"/>
    </location>
</feature>
<reference evidence="6" key="3">
    <citation type="submission" date="2025-08" db="UniProtKB">
        <authorList>
            <consortium name="RefSeq"/>
        </authorList>
    </citation>
    <scope>IDENTIFICATION</scope>
    <source>
        <strain evidence="6">NI907</strain>
    </source>
</reference>
<dbReference type="Proteomes" id="UP000515153">
    <property type="component" value="Unplaced"/>
</dbReference>
<keyword evidence="2" id="KW-0472">Membrane</keyword>
<dbReference type="AlphaFoldDB" id="A0A6P8ARP4"/>
<feature type="transmembrane region" description="Helical" evidence="2">
    <location>
        <begin position="373"/>
        <end position="394"/>
    </location>
</feature>
<dbReference type="InterPro" id="IPR056337">
    <property type="entry name" value="LHD_YVC1"/>
</dbReference>
<reference evidence="6" key="2">
    <citation type="submission" date="2019-10" db="EMBL/GenBank/DDBJ databases">
        <authorList>
            <consortium name="NCBI Genome Project"/>
        </authorList>
    </citation>
    <scope>NUCLEOTIDE SEQUENCE</scope>
    <source>
        <strain evidence="6">NI907</strain>
    </source>
</reference>
<keyword evidence="5" id="KW-1185">Reference proteome</keyword>
<organism evidence="5 6">
    <name type="scientific">Pyricularia grisea</name>
    <name type="common">Crabgrass-specific blast fungus</name>
    <name type="synonym">Magnaporthe grisea</name>
    <dbReference type="NCBI Taxonomy" id="148305"/>
    <lineage>
        <taxon>Eukaryota</taxon>
        <taxon>Fungi</taxon>
        <taxon>Dikarya</taxon>
        <taxon>Ascomycota</taxon>
        <taxon>Pezizomycotina</taxon>
        <taxon>Sordariomycetes</taxon>
        <taxon>Sordariomycetidae</taxon>
        <taxon>Magnaporthales</taxon>
        <taxon>Pyriculariaceae</taxon>
        <taxon>Pyricularia</taxon>
    </lineage>
</organism>
<keyword evidence="2" id="KW-1133">Transmembrane helix</keyword>
<evidence type="ECO:0000256" key="2">
    <source>
        <dbReference type="SAM" id="Phobius"/>
    </source>
</evidence>
<evidence type="ECO:0000256" key="1">
    <source>
        <dbReference type="SAM" id="MobiDB-lite"/>
    </source>
</evidence>
<reference evidence="6" key="1">
    <citation type="journal article" date="2019" name="Mol. Biol. Evol.">
        <title>Blast fungal genomes show frequent chromosomal changes, gene gains and losses, and effector gene turnover.</title>
        <authorList>
            <person name="Gomez Luciano L.B."/>
            <person name="Jason Tsai I."/>
            <person name="Chuma I."/>
            <person name="Tosa Y."/>
            <person name="Chen Y.H."/>
            <person name="Li J.Y."/>
            <person name="Li M.Y."/>
            <person name="Jade Lu M.Y."/>
            <person name="Nakayashiki H."/>
            <person name="Li W.H."/>
        </authorList>
    </citation>
    <scope>NUCLEOTIDE SEQUENCE</scope>
    <source>
        <strain evidence="6">NI907</strain>
    </source>
</reference>
<dbReference type="RefSeq" id="XP_030977562.1">
    <property type="nucleotide sequence ID" value="XM_031129135.1"/>
</dbReference>
<sequence>MTIIRRRRHNQNTYHSNHRTRNSCATGIYSPTSATITFSIAPVSFASKMIESSSKGLLAPEVHAHDDDDMSETEACIDRRNRHPIPAVPPSSLPVYMTIHRVRRLVAAAVDEPYSLEQLKDHRVNKEIVRPLVDRLYTPSDISVVYCLLANRVQFLREQSSTVHQTVTIARATLCELAATLILRRLHEEHTSEDGLLLLSHVLVEGFDPFQGAPDSVQLDTAARQWRLQEREGHERKLTALELAIISESKTFISSPACQRVVNAVYEGQVIYTPLSVMDILPDHYRHHPISLYDPRKAPILNHYRLIVPRWRNAVEMCQFLILLGLYVLTMMYRNDEGTELFELMFSIYTAGWVLSELAAIAEHGWEVHSQSLWSFLDLTFIFIYGAYVIARIFDIYAGRFPLGQGLHILCIAAPVLLTRLAFTLLPNNIVFISVRAAMSDFMMLTFLATWCFVGFLLALQWLIDSDDNSNTTIITPRWSIIAKWMLWIWFGLDGTGFDEAGNFHSVFGPALMVAFAFLGNTLFLTLTIAVLTNTFSRIIADATGEVAFRRTVLTFEGVKSDAIFAYPPPTNIIALVVLLPLKLLVSPAVFHTVNVSLVRALNAPALLLISLYERRRSWSGGVLGRRRRGKNPFLNWHFTGFSPYDNVQAVFKTSVPDEMGDAIERLDPLEKAPRTPIEPVAVDADIRFRR</sequence>
<dbReference type="PANTHER" id="PTHR35859:SF1">
    <property type="entry name" value="NONSELECTIVE CATION CHANNEL PROTEIN"/>
    <property type="match status" value="1"/>
</dbReference>
<evidence type="ECO:0008006" key="7">
    <source>
        <dbReference type="Google" id="ProtNLM"/>
    </source>
</evidence>
<evidence type="ECO:0000259" key="4">
    <source>
        <dbReference type="Pfam" id="PF23317"/>
    </source>
</evidence>
<gene>
    <name evidence="6" type="ORF">PgNI_09147</name>
</gene>
<feature type="transmembrane region" description="Helical" evidence="2">
    <location>
        <begin position="442"/>
        <end position="464"/>
    </location>
</feature>
<keyword evidence="2" id="KW-0812">Transmembrane</keyword>
<dbReference type="KEGG" id="pgri:PgNI_09147"/>
<protein>
    <recommendedName>
        <fullName evidence="7">Nonselective cation channel</fullName>
    </recommendedName>
</protein>
<dbReference type="PANTHER" id="PTHR35859">
    <property type="entry name" value="NONSELECTIVE CATION CHANNEL PROTEIN"/>
    <property type="match status" value="1"/>
</dbReference>
<feature type="transmembrane region" description="Helical" evidence="2">
    <location>
        <begin position="406"/>
        <end position="430"/>
    </location>
</feature>
<accession>A0A6P8ARP4</accession>
<dbReference type="GeneID" id="41964043"/>
<evidence type="ECO:0000313" key="5">
    <source>
        <dbReference type="Proteomes" id="UP000515153"/>
    </source>
</evidence>
<feature type="transmembrane region" description="Helical" evidence="2">
    <location>
        <begin position="507"/>
        <end position="532"/>
    </location>
</feature>
<proteinExistence type="predicted"/>